<feature type="transmembrane region" description="Helical" evidence="2">
    <location>
        <begin position="150"/>
        <end position="171"/>
    </location>
</feature>
<protein>
    <submittedName>
        <fullName evidence="3">Uncharacterized protein</fullName>
    </submittedName>
</protein>
<keyword evidence="2" id="KW-0472">Membrane</keyword>
<gene>
    <name evidence="3" type="ORF">ACEZDE_08205</name>
</gene>
<feature type="compositionally biased region" description="Low complexity" evidence="1">
    <location>
        <begin position="15"/>
        <end position="29"/>
    </location>
</feature>
<accession>A0ABV6VSC8</accession>
<evidence type="ECO:0000313" key="3">
    <source>
        <dbReference type="EMBL" id="MFC1416621.1"/>
    </source>
</evidence>
<comment type="caution">
    <text evidence="3">The sequence shown here is derived from an EMBL/GenBank/DDBJ whole genome shotgun (WGS) entry which is preliminary data.</text>
</comment>
<dbReference type="Proteomes" id="UP001592531">
    <property type="component" value="Unassembled WGS sequence"/>
</dbReference>
<keyword evidence="4" id="KW-1185">Reference proteome</keyword>
<feature type="transmembrane region" description="Helical" evidence="2">
    <location>
        <begin position="93"/>
        <end position="112"/>
    </location>
</feature>
<reference evidence="3 4" key="1">
    <citation type="submission" date="2024-09" db="EMBL/GenBank/DDBJ databases">
        <authorList>
            <person name="Lee S.D."/>
        </authorList>
    </citation>
    <scope>NUCLEOTIDE SEQUENCE [LARGE SCALE GENOMIC DNA]</scope>
    <source>
        <strain evidence="3 4">N8-3</strain>
    </source>
</reference>
<name>A0ABV6VSC8_9ACTN</name>
<keyword evidence="2" id="KW-1133">Transmembrane helix</keyword>
<feature type="region of interest" description="Disordered" evidence="1">
    <location>
        <begin position="1"/>
        <end position="29"/>
    </location>
</feature>
<feature type="transmembrane region" description="Helical" evidence="2">
    <location>
        <begin position="118"/>
        <end position="138"/>
    </location>
</feature>
<evidence type="ECO:0000313" key="4">
    <source>
        <dbReference type="Proteomes" id="UP001592531"/>
    </source>
</evidence>
<dbReference type="RefSeq" id="WP_380534018.1">
    <property type="nucleotide sequence ID" value="NZ_JBHFAB010000005.1"/>
</dbReference>
<keyword evidence="2" id="KW-0812">Transmembrane</keyword>
<sequence length="204" mass="20609">MTAPAPAVTGMTSRPAPAGAPAGAPRPAAEGGQGGFVRLLGVILALLVTDPVTWTSRTLPGLVLTVAVAVLAWFGASPLTARPVALGFRWRVRLLRHRNTAFAVLCVLVAATERPPGWLAGCDAALLLSYLLLVDAVAGGPPAARLLRRPVALVCAYGGSGVVLAAALVPVAPAGPWVRLLAAAALAAAAAAVMTALAARRTRR</sequence>
<evidence type="ECO:0000256" key="2">
    <source>
        <dbReference type="SAM" id="Phobius"/>
    </source>
</evidence>
<feature type="transmembrane region" description="Helical" evidence="2">
    <location>
        <begin position="60"/>
        <end position="81"/>
    </location>
</feature>
<dbReference type="EMBL" id="JBHFAB010000005">
    <property type="protein sequence ID" value="MFC1416621.1"/>
    <property type="molecule type" value="Genomic_DNA"/>
</dbReference>
<feature type="transmembrane region" description="Helical" evidence="2">
    <location>
        <begin position="177"/>
        <end position="199"/>
    </location>
</feature>
<organism evidence="3 4">
    <name type="scientific">Streptacidiphilus cavernicola</name>
    <dbReference type="NCBI Taxonomy" id="3342716"/>
    <lineage>
        <taxon>Bacteria</taxon>
        <taxon>Bacillati</taxon>
        <taxon>Actinomycetota</taxon>
        <taxon>Actinomycetes</taxon>
        <taxon>Kitasatosporales</taxon>
        <taxon>Streptomycetaceae</taxon>
        <taxon>Streptacidiphilus</taxon>
    </lineage>
</organism>
<evidence type="ECO:0000256" key="1">
    <source>
        <dbReference type="SAM" id="MobiDB-lite"/>
    </source>
</evidence>
<proteinExistence type="predicted"/>